<dbReference type="CDD" id="cd13597">
    <property type="entry name" value="PBP2_lipoprotein_Tp32"/>
    <property type="match status" value="1"/>
</dbReference>
<feature type="chain" id="PRO_5015637284" evidence="7">
    <location>
        <begin position="20"/>
        <end position="259"/>
    </location>
</feature>
<dbReference type="PANTHER" id="PTHR30429:SF0">
    <property type="entry name" value="METHIONINE-BINDING LIPOPROTEIN METQ"/>
    <property type="match status" value="1"/>
</dbReference>
<protein>
    <submittedName>
        <fullName evidence="8">Methionine ABC transporter substrate-binding protein</fullName>
    </submittedName>
</protein>
<dbReference type="SUPFAM" id="SSF53850">
    <property type="entry name" value="Periplasmic binding protein-like II"/>
    <property type="match status" value="1"/>
</dbReference>
<evidence type="ECO:0000256" key="1">
    <source>
        <dbReference type="ARBA" id="ARBA00004635"/>
    </source>
</evidence>
<dbReference type="Pfam" id="PF03180">
    <property type="entry name" value="Lipoprotein_9"/>
    <property type="match status" value="1"/>
</dbReference>
<accession>A0A2U2AH47</accession>
<dbReference type="Gene3D" id="3.40.190.10">
    <property type="entry name" value="Periplasmic binding protein-like II"/>
    <property type="match status" value="2"/>
</dbReference>
<gene>
    <name evidence="8" type="ORF">DC083_02025</name>
</gene>
<evidence type="ECO:0000256" key="2">
    <source>
        <dbReference type="ARBA" id="ARBA00008973"/>
    </source>
</evidence>
<reference evidence="9" key="1">
    <citation type="submission" date="2018-05" db="EMBL/GenBank/DDBJ databases">
        <title>Ignatzschineria dubaiensis sp. nov., isolated from necrotic foot tissues of dromedaries (Camelus dromedarius) and associated maggots in Dubai, United Arab Emirates.</title>
        <authorList>
            <person name="Tsang C.C."/>
            <person name="Tang J.Y.M."/>
            <person name="Fong J.Y.H."/>
            <person name="Kinne J."/>
            <person name="Lee H.H."/>
            <person name="Joseph M."/>
            <person name="Jose S."/>
            <person name="Schuster R.K."/>
            <person name="Tang Y."/>
            <person name="Sivakumar S."/>
            <person name="Chen J.H.K."/>
            <person name="Teng J.L.L."/>
            <person name="Lau S.K.P."/>
            <person name="Wernery U."/>
            <person name="Woo P.C.Y."/>
        </authorList>
    </citation>
    <scope>NUCLEOTIDE SEQUENCE [LARGE SCALE GENOMIC DNA]</scope>
    <source>
        <strain evidence="9">KCTC 22644</strain>
    </source>
</reference>
<dbReference type="Proteomes" id="UP000245020">
    <property type="component" value="Unassembled WGS sequence"/>
</dbReference>
<dbReference type="AlphaFoldDB" id="A0A2U2AH47"/>
<dbReference type="PANTHER" id="PTHR30429">
    <property type="entry name" value="D-METHIONINE-BINDING LIPOPROTEIN METQ"/>
    <property type="match status" value="1"/>
</dbReference>
<keyword evidence="9" id="KW-1185">Reference proteome</keyword>
<dbReference type="EMBL" id="QEWQ01000001">
    <property type="protein sequence ID" value="PWD81984.1"/>
    <property type="molecule type" value="Genomic_DNA"/>
</dbReference>
<keyword evidence="5" id="KW-0564">Palmitate</keyword>
<dbReference type="OrthoDB" id="9812878at2"/>
<dbReference type="InterPro" id="IPR004872">
    <property type="entry name" value="Lipoprotein_NlpA"/>
</dbReference>
<evidence type="ECO:0000256" key="4">
    <source>
        <dbReference type="ARBA" id="ARBA00023136"/>
    </source>
</evidence>
<comment type="subcellular location">
    <subcellularLocation>
        <location evidence="1">Membrane</location>
        <topology evidence="1">Lipid-anchor</topology>
    </subcellularLocation>
</comment>
<feature type="signal peptide" evidence="7">
    <location>
        <begin position="1"/>
        <end position="19"/>
    </location>
</feature>
<evidence type="ECO:0000313" key="8">
    <source>
        <dbReference type="EMBL" id="PWD81984.1"/>
    </source>
</evidence>
<keyword evidence="4" id="KW-0472">Membrane</keyword>
<organism evidence="8 9">
    <name type="scientific">Ignatzschineria ureiclastica</name>
    <dbReference type="NCBI Taxonomy" id="472582"/>
    <lineage>
        <taxon>Bacteria</taxon>
        <taxon>Pseudomonadati</taxon>
        <taxon>Pseudomonadota</taxon>
        <taxon>Gammaproteobacteria</taxon>
        <taxon>Cardiobacteriales</taxon>
        <taxon>Ignatzschineriaceae</taxon>
        <taxon>Ignatzschineria</taxon>
    </lineage>
</organism>
<dbReference type="GO" id="GO:0016020">
    <property type="term" value="C:membrane"/>
    <property type="evidence" value="ECO:0007669"/>
    <property type="project" value="UniProtKB-SubCell"/>
</dbReference>
<evidence type="ECO:0000313" key="9">
    <source>
        <dbReference type="Proteomes" id="UP000245020"/>
    </source>
</evidence>
<sequence length="259" mass="28631">MRKLALVSALSLIPFFGLAAEKLTVAATPVPHAEILEQIAPKLAEKDIDLNIVVVTDYVLPNMMVDEKEADANFFQHTPYLDEFNKNHNINLVALTPSIHIEPIAGYSQKIQNISDLPDGAKVSIPNDPSNGGRALILLHNEGLIKLKDPSNILSTTFDIVENPHKLEFVELEAPMLARTLDEVELALINTNFALDAGLNPTKDSLFIEGAQSPYTNIIVVRPENENDPRIKALMEVITSDDVRQFIETKYEGSIVPVF</sequence>
<keyword evidence="3 7" id="KW-0732">Signal</keyword>
<keyword evidence="6" id="KW-0449">Lipoprotein</keyword>
<proteinExistence type="inferred from homology"/>
<evidence type="ECO:0000256" key="3">
    <source>
        <dbReference type="ARBA" id="ARBA00022729"/>
    </source>
</evidence>
<comment type="similarity">
    <text evidence="2">Belongs to the NlpA lipoprotein family.</text>
</comment>
<name>A0A2U2AH47_9GAMM</name>
<evidence type="ECO:0000256" key="6">
    <source>
        <dbReference type="ARBA" id="ARBA00023288"/>
    </source>
</evidence>
<evidence type="ECO:0000256" key="7">
    <source>
        <dbReference type="SAM" id="SignalP"/>
    </source>
</evidence>
<comment type="caution">
    <text evidence="8">The sequence shown here is derived from an EMBL/GenBank/DDBJ whole genome shotgun (WGS) entry which is preliminary data.</text>
</comment>
<evidence type="ECO:0000256" key="5">
    <source>
        <dbReference type="ARBA" id="ARBA00023139"/>
    </source>
</evidence>
<dbReference type="RefSeq" id="WP_109188585.1">
    <property type="nucleotide sequence ID" value="NZ_BMYA01000001.1"/>
</dbReference>
<dbReference type="PIRSF" id="PIRSF002854">
    <property type="entry name" value="MetQ"/>
    <property type="match status" value="1"/>
</dbReference>